<dbReference type="AlphaFoldDB" id="A0A3M6U330"/>
<dbReference type="EMBL" id="RCHS01002320">
    <property type="protein sequence ID" value="RMX47986.1"/>
    <property type="molecule type" value="Genomic_DNA"/>
</dbReference>
<feature type="compositionally biased region" description="Polar residues" evidence="1">
    <location>
        <begin position="1"/>
        <end position="10"/>
    </location>
</feature>
<keyword evidence="3" id="KW-1185">Reference proteome</keyword>
<gene>
    <name evidence="2" type="ORF">pdam_00005343</name>
</gene>
<feature type="region of interest" description="Disordered" evidence="1">
    <location>
        <begin position="1"/>
        <end position="58"/>
    </location>
</feature>
<evidence type="ECO:0000256" key="1">
    <source>
        <dbReference type="SAM" id="MobiDB-lite"/>
    </source>
</evidence>
<reference evidence="2 3" key="1">
    <citation type="journal article" date="2018" name="Sci. Rep.">
        <title>Comparative analysis of the Pocillopora damicornis genome highlights role of immune system in coral evolution.</title>
        <authorList>
            <person name="Cunning R."/>
            <person name="Bay R.A."/>
            <person name="Gillette P."/>
            <person name="Baker A.C."/>
            <person name="Traylor-Knowles N."/>
        </authorList>
    </citation>
    <scope>NUCLEOTIDE SEQUENCE [LARGE SCALE GENOMIC DNA]</scope>
    <source>
        <strain evidence="2">RSMAS</strain>
        <tissue evidence="2">Whole animal</tissue>
    </source>
</reference>
<protein>
    <submittedName>
        <fullName evidence="2">Uncharacterized protein</fullName>
    </submittedName>
</protein>
<proteinExistence type="predicted"/>
<feature type="compositionally biased region" description="Basic residues" evidence="1">
    <location>
        <begin position="20"/>
        <end position="34"/>
    </location>
</feature>
<accession>A0A3M6U330</accession>
<comment type="caution">
    <text evidence="2">The sequence shown here is derived from an EMBL/GenBank/DDBJ whole genome shotgun (WGS) entry which is preliminary data.</text>
</comment>
<evidence type="ECO:0000313" key="3">
    <source>
        <dbReference type="Proteomes" id="UP000275408"/>
    </source>
</evidence>
<name>A0A3M6U330_POCDA</name>
<organism evidence="2 3">
    <name type="scientific">Pocillopora damicornis</name>
    <name type="common">Cauliflower coral</name>
    <name type="synonym">Millepora damicornis</name>
    <dbReference type="NCBI Taxonomy" id="46731"/>
    <lineage>
        <taxon>Eukaryota</taxon>
        <taxon>Metazoa</taxon>
        <taxon>Cnidaria</taxon>
        <taxon>Anthozoa</taxon>
        <taxon>Hexacorallia</taxon>
        <taxon>Scleractinia</taxon>
        <taxon>Astrocoeniina</taxon>
        <taxon>Pocilloporidae</taxon>
        <taxon>Pocillopora</taxon>
    </lineage>
</organism>
<sequence>MKINSIQSPRTPYYKESAKARRWKKQQRIHAHLKSKYDKKVKQAKKLNQKTNSQNSNMNIAKNLKKKASSSNHQVHGVTLEKRPAEGGLVTITFEINMASLALGRHVPLFVVDDVPSKLKDWMKSLLAKADKGWQRLAKAGKGWQRLAKAGKTLRLDEKFVGKGWQDFETG</sequence>
<dbReference type="Proteomes" id="UP000275408">
    <property type="component" value="Unassembled WGS sequence"/>
</dbReference>
<evidence type="ECO:0000313" key="2">
    <source>
        <dbReference type="EMBL" id="RMX47986.1"/>
    </source>
</evidence>